<dbReference type="SUPFAM" id="SSF54518">
    <property type="entry name" value="Tubby C-terminal domain-like"/>
    <property type="match status" value="1"/>
</dbReference>
<dbReference type="OrthoDB" id="191150at2759"/>
<feature type="non-terminal residue" evidence="3">
    <location>
        <position position="1"/>
    </location>
</feature>
<keyword evidence="2" id="KW-0472">Membrane</keyword>
<keyword evidence="2" id="KW-1133">Transmembrane helix</keyword>
<comment type="similarity">
    <text evidence="1 2">Belongs to the phospholipid scramblase family.</text>
</comment>
<name>A0A0L7QU86_9HYME</name>
<proteinExistence type="inferred from homology"/>
<dbReference type="Pfam" id="PF03803">
    <property type="entry name" value="Scramblase"/>
    <property type="match status" value="1"/>
</dbReference>
<protein>
    <recommendedName>
        <fullName evidence="2">Phospholipid scramblase</fullName>
    </recommendedName>
</protein>
<keyword evidence="2" id="KW-0812">Transmembrane</keyword>
<dbReference type="GO" id="GO:0017128">
    <property type="term" value="F:phospholipid scramblase activity"/>
    <property type="evidence" value="ECO:0007669"/>
    <property type="project" value="InterPro"/>
</dbReference>
<dbReference type="PANTHER" id="PTHR23248">
    <property type="entry name" value="PHOSPHOLIPID SCRAMBLASE-RELATED"/>
    <property type="match status" value="1"/>
</dbReference>
<dbReference type="InterPro" id="IPR025659">
    <property type="entry name" value="Tubby-like_C"/>
</dbReference>
<comment type="cofactor">
    <cofactor evidence="2">
        <name>Ca(2+)</name>
        <dbReference type="ChEBI" id="CHEBI:29108"/>
    </cofactor>
</comment>
<accession>A0A0L7QU86</accession>
<dbReference type="Proteomes" id="UP000053825">
    <property type="component" value="Unassembled WGS sequence"/>
</dbReference>
<organism evidence="3 4">
    <name type="scientific">Habropoda laboriosa</name>
    <dbReference type="NCBI Taxonomy" id="597456"/>
    <lineage>
        <taxon>Eukaryota</taxon>
        <taxon>Metazoa</taxon>
        <taxon>Ecdysozoa</taxon>
        <taxon>Arthropoda</taxon>
        <taxon>Hexapoda</taxon>
        <taxon>Insecta</taxon>
        <taxon>Pterygota</taxon>
        <taxon>Neoptera</taxon>
        <taxon>Endopterygota</taxon>
        <taxon>Hymenoptera</taxon>
        <taxon>Apocrita</taxon>
        <taxon>Aculeata</taxon>
        <taxon>Apoidea</taxon>
        <taxon>Anthophila</taxon>
        <taxon>Apidae</taxon>
        <taxon>Habropoda</taxon>
    </lineage>
</organism>
<keyword evidence="2" id="KW-0449">Lipoprotein</keyword>
<dbReference type="EMBL" id="KQ414736">
    <property type="protein sequence ID" value="KOC62124.1"/>
    <property type="molecule type" value="Genomic_DNA"/>
</dbReference>
<feature type="transmembrane region" description="Helical" evidence="2">
    <location>
        <begin position="203"/>
        <end position="227"/>
    </location>
</feature>
<evidence type="ECO:0000313" key="3">
    <source>
        <dbReference type="EMBL" id="KOC62124.1"/>
    </source>
</evidence>
<keyword evidence="2" id="KW-0564">Palmitate</keyword>
<dbReference type="AlphaFoldDB" id="A0A0L7QU86"/>
<sequence length="233" mass="26535">GGWLPPNTTCPPGLEYLMALDHLFVQQKIELIEAFTGWESKNKYTVMSIRGETIYYVAEQSGICARLCMGSYRSCEFHVFDSNRREILRMVRPCRCASCCCPCCLQKLEVYSGDTLLGTVSQSWSLWRPWFSIEDATGETVLVIKGPWFRFCVDVTFKIKSADGTHRIGEIKKEWSGMGREIFTDSDNFGMNFPLDLDVKIKAVLLGACLLIVRAFLYSFSQILLLINLLTYL</sequence>
<keyword evidence="2" id="KW-0106">Calcium</keyword>
<dbReference type="STRING" id="597456.A0A0L7QU86"/>
<dbReference type="GO" id="GO:0005886">
    <property type="term" value="C:plasma membrane"/>
    <property type="evidence" value="ECO:0007669"/>
    <property type="project" value="TreeGrafter"/>
</dbReference>
<dbReference type="PANTHER" id="PTHR23248:SF9">
    <property type="entry name" value="PHOSPHOLIPID SCRAMBLASE"/>
    <property type="match status" value="1"/>
</dbReference>
<comment type="function">
    <text evidence="2">May mediate accelerated ATP-independent bidirectional transbilayer migration of phospholipids upon binding calcium ions that results in a loss of phospholipid asymmetry in the plasma membrane.</text>
</comment>
<evidence type="ECO:0000256" key="2">
    <source>
        <dbReference type="RuleBase" id="RU363116"/>
    </source>
</evidence>
<dbReference type="InterPro" id="IPR005552">
    <property type="entry name" value="Scramblase"/>
</dbReference>
<reference evidence="3 4" key="1">
    <citation type="submission" date="2015-07" db="EMBL/GenBank/DDBJ databases">
        <title>The genome of Habropoda laboriosa.</title>
        <authorList>
            <person name="Pan H."/>
            <person name="Kapheim K."/>
        </authorList>
    </citation>
    <scope>NUCLEOTIDE SEQUENCE [LARGE SCALE GENOMIC DNA]</scope>
    <source>
        <strain evidence="3">0110345459</strain>
    </source>
</reference>
<gene>
    <name evidence="3" type="ORF">WH47_05216</name>
</gene>
<keyword evidence="4" id="KW-1185">Reference proteome</keyword>
<evidence type="ECO:0000256" key="1">
    <source>
        <dbReference type="ARBA" id="ARBA00005350"/>
    </source>
</evidence>
<evidence type="ECO:0000313" key="4">
    <source>
        <dbReference type="Proteomes" id="UP000053825"/>
    </source>
</evidence>